<dbReference type="AlphaFoldDB" id="A0A7R9AEC1"/>
<evidence type="ECO:0000256" key="5">
    <source>
        <dbReference type="ARBA" id="ARBA00011915"/>
    </source>
</evidence>
<dbReference type="Pfam" id="PF16113">
    <property type="entry name" value="ECH_2"/>
    <property type="match status" value="1"/>
</dbReference>
<dbReference type="InterPro" id="IPR032259">
    <property type="entry name" value="HIBYL-CoA-H"/>
</dbReference>
<dbReference type="GO" id="GO:0003860">
    <property type="term" value="F:3-hydroxyisobutyryl-CoA hydrolase activity"/>
    <property type="evidence" value="ECO:0007669"/>
    <property type="project" value="UniProtKB-EC"/>
</dbReference>
<proteinExistence type="inferred from homology"/>
<reference evidence="13" key="1">
    <citation type="submission" date="2020-11" db="EMBL/GenBank/DDBJ databases">
        <authorList>
            <person name="Tran Van P."/>
        </authorList>
    </citation>
    <scope>NUCLEOTIDE SEQUENCE</scope>
</reference>
<evidence type="ECO:0000256" key="4">
    <source>
        <dbReference type="ARBA" id="ARBA00005254"/>
    </source>
</evidence>
<protein>
    <recommendedName>
        <fullName evidence="6">3-hydroxyisobutyryl-CoA hydrolase, mitochondrial</fullName>
        <ecNumber evidence="5">3.1.2.4</ecNumber>
    </recommendedName>
    <alternativeName>
        <fullName evidence="11">3-hydroxyisobutyryl-coenzyme A hydrolase</fullName>
    </alternativeName>
</protein>
<dbReference type="PANTHER" id="PTHR43176:SF3">
    <property type="entry name" value="3-HYDROXYISOBUTYRYL-COA HYDROLASE, MITOCHONDRIAL"/>
    <property type="match status" value="1"/>
</dbReference>
<evidence type="ECO:0000259" key="12">
    <source>
        <dbReference type="Pfam" id="PF16113"/>
    </source>
</evidence>
<evidence type="ECO:0000256" key="1">
    <source>
        <dbReference type="ARBA" id="ARBA00001709"/>
    </source>
</evidence>
<evidence type="ECO:0000256" key="10">
    <source>
        <dbReference type="ARBA" id="ARBA00024871"/>
    </source>
</evidence>
<dbReference type="UniPathway" id="UPA00362"/>
<dbReference type="GO" id="GO:0006574">
    <property type="term" value="P:L-valine catabolic process"/>
    <property type="evidence" value="ECO:0007669"/>
    <property type="project" value="UniProtKB-UniPathway"/>
</dbReference>
<keyword evidence="14" id="KW-1185">Reference proteome</keyword>
<keyword evidence="8" id="KW-0378">Hydrolase</keyword>
<comment type="subcellular location">
    <subcellularLocation>
        <location evidence="2">Mitochondrion</location>
    </subcellularLocation>
</comment>
<keyword evidence="7" id="KW-0101">Branched-chain amino acid catabolism</keyword>
<evidence type="ECO:0000313" key="13">
    <source>
        <dbReference type="EMBL" id="CAD7252434.1"/>
    </source>
</evidence>
<dbReference type="OrthoDB" id="1737613at2759"/>
<dbReference type="PANTHER" id="PTHR43176">
    <property type="entry name" value="3-HYDROXYISOBUTYRYL-COA HYDROLASE-RELATED"/>
    <property type="match status" value="1"/>
</dbReference>
<sequence length="386" mass="43397">MFLGQAFFRIGKGSHRLCHQSMKPRCQMPFSSLAEEEVMLDITNQKGVILLNRTKALNALNLSMIRKVYPKLKRWQSELDLVIIRGAGGKSFCAGGDVRAIVEAGKRGDRLTKDFFREEYMLNYLTGTLKIPYIAIIDGITMGGGFGLSVHGPFRVATENTVFAMPETAIGLFPDVGGSHFLPRLKGKLGLFLALTGQRLTGRDVMSAGIATHMCDAKRVPDLIEDLFDCPSGKEEQVKAVLKKHSDASTVGKDRRYSLEEHLSQIDAIFSADSVEEIVQRLEKDGSNWAKDQKHTLMKMSPTSLKVTFEQLKRGAQLSLKDCFCMEYRLSQRFCTDHDFYEGVRAVLVDKDNNPRWKPDRLEEVTAEKVAHYFNPLPAEEELQLD</sequence>
<organism evidence="13">
    <name type="scientific">Darwinula stevensoni</name>
    <dbReference type="NCBI Taxonomy" id="69355"/>
    <lineage>
        <taxon>Eukaryota</taxon>
        <taxon>Metazoa</taxon>
        <taxon>Ecdysozoa</taxon>
        <taxon>Arthropoda</taxon>
        <taxon>Crustacea</taxon>
        <taxon>Oligostraca</taxon>
        <taxon>Ostracoda</taxon>
        <taxon>Podocopa</taxon>
        <taxon>Podocopida</taxon>
        <taxon>Darwinulocopina</taxon>
        <taxon>Darwinuloidea</taxon>
        <taxon>Darwinulidae</taxon>
        <taxon>Darwinula</taxon>
    </lineage>
</organism>
<dbReference type="Proteomes" id="UP000677054">
    <property type="component" value="Unassembled WGS sequence"/>
</dbReference>
<comment type="similarity">
    <text evidence="4">Belongs to the enoyl-CoA hydratase/isomerase family.</text>
</comment>
<name>A0A7R9AEC1_9CRUS</name>
<evidence type="ECO:0000256" key="11">
    <source>
        <dbReference type="ARBA" id="ARBA00031181"/>
    </source>
</evidence>
<evidence type="ECO:0000256" key="7">
    <source>
        <dbReference type="ARBA" id="ARBA00022456"/>
    </source>
</evidence>
<dbReference type="InterPro" id="IPR045004">
    <property type="entry name" value="ECH_dom"/>
</dbReference>
<evidence type="ECO:0000256" key="8">
    <source>
        <dbReference type="ARBA" id="ARBA00022801"/>
    </source>
</evidence>
<gene>
    <name evidence="13" type="ORF">DSTB1V02_LOCUS12192</name>
</gene>
<dbReference type="EMBL" id="LR903942">
    <property type="protein sequence ID" value="CAD7252434.1"/>
    <property type="molecule type" value="Genomic_DNA"/>
</dbReference>
<comment type="pathway">
    <text evidence="3">Amino-acid degradation; L-valine degradation.</text>
</comment>
<dbReference type="CDD" id="cd06558">
    <property type="entry name" value="crotonase-like"/>
    <property type="match status" value="1"/>
</dbReference>
<evidence type="ECO:0000256" key="3">
    <source>
        <dbReference type="ARBA" id="ARBA00005109"/>
    </source>
</evidence>
<dbReference type="InterPro" id="IPR029045">
    <property type="entry name" value="ClpP/crotonase-like_dom_sf"/>
</dbReference>
<dbReference type="GO" id="GO:0005739">
    <property type="term" value="C:mitochondrion"/>
    <property type="evidence" value="ECO:0007669"/>
    <property type="project" value="UniProtKB-SubCell"/>
</dbReference>
<dbReference type="NCBIfam" id="NF004127">
    <property type="entry name" value="PRK05617.1"/>
    <property type="match status" value="1"/>
</dbReference>
<dbReference type="EMBL" id="CAJPEV010004425">
    <property type="protein sequence ID" value="CAG0901763.1"/>
    <property type="molecule type" value="Genomic_DNA"/>
</dbReference>
<comment type="catalytic activity">
    <reaction evidence="1">
        <text>3-hydroxy-2-methylpropanoyl-CoA + H2O = 3-hydroxy-2-methylpropanoate + CoA + H(+)</text>
        <dbReference type="Rhea" id="RHEA:20888"/>
        <dbReference type="ChEBI" id="CHEBI:11805"/>
        <dbReference type="ChEBI" id="CHEBI:15377"/>
        <dbReference type="ChEBI" id="CHEBI:15378"/>
        <dbReference type="ChEBI" id="CHEBI:57287"/>
        <dbReference type="ChEBI" id="CHEBI:57340"/>
        <dbReference type="EC" id="3.1.2.4"/>
    </reaction>
</comment>
<dbReference type="EC" id="3.1.2.4" evidence="5"/>
<dbReference type="FunFam" id="3.90.226.10:FF:000026">
    <property type="entry name" value="3-hydroxyisobutyryl-CoA hydrolase, mitochondrial"/>
    <property type="match status" value="1"/>
</dbReference>
<accession>A0A7R9AEC1</accession>
<dbReference type="Gene3D" id="3.90.226.10">
    <property type="entry name" value="2-enoyl-CoA Hydratase, Chain A, domain 1"/>
    <property type="match status" value="1"/>
</dbReference>
<evidence type="ECO:0000256" key="2">
    <source>
        <dbReference type="ARBA" id="ARBA00004173"/>
    </source>
</evidence>
<feature type="domain" description="Enoyl-CoA hydratase/isomerase" evidence="12">
    <location>
        <begin position="47"/>
        <end position="374"/>
    </location>
</feature>
<dbReference type="SUPFAM" id="SSF52096">
    <property type="entry name" value="ClpP/crotonase"/>
    <property type="match status" value="1"/>
</dbReference>
<evidence type="ECO:0000256" key="9">
    <source>
        <dbReference type="ARBA" id="ARBA00023128"/>
    </source>
</evidence>
<evidence type="ECO:0000313" key="14">
    <source>
        <dbReference type="Proteomes" id="UP000677054"/>
    </source>
</evidence>
<evidence type="ECO:0000256" key="6">
    <source>
        <dbReference type="ARBA" id="ARBA00016714"/>
    </source>
</evidence>
<keyword evidence="9" id="KW-0496">Mitochondrion</keyword>
<comment type="function">
    <text evidence="10">Hydrolyzes 3-hydroxyisobutyryl-CoA (HIBYL-CoA), a saline catabolite. Has high activity toward isobutyryl-CoA. Could be an isobutyryl-CoA dehydrogenase that functions in valine catabolism. Also hydrolyzes 3-hydroxypropanoyl-CoA.</text>
</comment>